<dbReference type="AlphaFoldDB" id="A0A1Q4V8F0"/>
<evidence type="ECO:0000259" key="2">
    <source>
        <dbReference type="Pfam" id="PF00576"/>
    </source>
</evidence>
<dbReference type="InterPro" id="IPR000895">
    <property type="entry name" value="Transthyretin/HIU_hydrolase"/>
</dbReference>
<feature type="domain" description="Transthyretin/hydroxyisourate hydrolase" evidence="2">
    <location>
        <begin position="3"/>
        <end position="109"/>
    </location>
</feature>
<protein>
    <recommendedName>
        <fullName evidence="2">Transthyretin/hydroxyisourate hydrolase domain-containing protein</fullName>
    </recommendedName>
</protein>
<accession>A0A1Q4V8F0</accession>
<dbReference type="Pfam" id="PF00576">
    <property type="entry name" value="Transthyretin"/>
    <property type="match status" value="1"/>
</dbReference>
<dbReference type="InterPro" id="IPR036817">
    <property type="entry name" value="Transthyretin/HIU_hydrolase_sf"/>
</dbReference>
<name>A0A1Q4V8F0_9ACTN</name>
<dbReference type="PRINTS" id="PR00189">
    <property type="entry name" value="TRNSTHYRETIN"/>
</dbReference>
<dbReference type="Proteomes" id="UP000186455">
    <property type="component" value="Unassembled WGS sequence"/>
</dbReference>
<dbReference type="GeneID" id="96796927"/>
<feature type="compositionally biased region" description="Polar residues" evidence="1">
    <location>
        <begin position="1"/>
        <end position="14"/>
    </location>
</feature>
<evidence type="ECO:0000256" key="1">
    <source>
        <dbReference type="SAM" id="MobiDB-lite"/>
    </source>
</evidence>
<dbReference type="EMBL" id="LFBV01000003">
    <property type="protein sequence ID" value="OKH94094.1"/>
    <property type="molecule type" value="Genomic_DNA"/>
</dbReference>
<comment type="caution">
    <text evidence="3">The sequence shown here is derived from an EMBL/GenBank/DDBJ whole genome shotgun (WGS) entry which is preliminary data.</text>
</comment>
<reference evidence="3 4" key="1">
    <citation type="submission" date="2015-06" db="EMBL/GenBank/DDBJ databases">
        <title>Cloning and characterization of the uncialamcin biosynthetic gene cluster.</title>
        <authorList>
            <person name="Yan X."/>
            <person name="Huang T."/>
            <person name="Ge H."/>
            <person name="Shen B."/>
        </authorList>
    </citation>
    <scope>NUCLEOTIDE SEQUENCE [LARGE SCALE GENOMIC DNA]</scope>
    <source>
        <strain evidence="3 4">DCA2648</strain>
    </source>
</reference>
<dbReference type="Gene3D" id="2.60.40.180">
    <property type="entry name" value="Transthyretin/hydroxyisourate hydrolase domain"/>
    <property type="match status" value="1"/>
</dbReference>
<evidence type="ECO:0000313" key="4">
    <source>
        <dbReference type="Proteomes" id="UP000186455"/>
    </source>
</evidence>
<dbReference type="RefSeq" id="WP_073788623.1">
    <property type="nucleotide sequence ID" value="NZ_CP108638.1"/>
</dbReference>
<dbReference type="SUPFAM" id="SSF49472">
    <property type="entry name" value="Transthyretin (synonym: prealbumin)"/>
    <property type="match status" value="1"/>
</dbReference>
<dbReference type="STRING" id="1048205.AB852_15760"/>
<proteinExistence type="predicted"/>
<sequence>MSISVRVLDSTSGRPASGLAISLHTPEHGDGPSLARVRTDDAGRVDPLGPALLPRGAYRLVFATGEYFRDLGFETHYTEVILSVHYPGDAVDLHIPLFLSPFSYSTHRGSR</sequence>
<keyword evidence="4" id="KW-1185">Reference proteome</keyword>
<gene>
    <name evidence="3" type="ORF">AB852_15760</name>
</gene>
<dbReference type="PANTHER" id="PTHR10395">
    <property type="entry name" value="URICASE AND TRANSTHYRETIN-RELATED"/>
    <property type="match status" value="1"/>
</dbReference>
<dbReference type="PANTHER" id="PTHR10395:SF7">
    <property type="entry name" value="5-HYDROXYISOURATE HYDROLASE"/>
    <property type="match status" value="1"/>
</dbReference>
<organism evidence="3 4">
    <name type="scientific">Streptomyces uncialis</name>
    <dbReference type="NCBI Taxonomy" id="1048205"/>
    <lineage>
        <taxon>Bacteria</taxon>
        <taxon>Bacillati</taxon>
        <taxon>Actinomycetota</taxon>
        <taxon>Actinomycetes</taxon>
        <taxon>Kitasatosporales</taxon>
        <taxon>Streptomycetaceae</taxon>
        <taxon>Streptomyces</taxon>
    </lineage>
</organism>
<feature type="region of interest" description="Disordered" evidence="1">
    <location>
        <begin position="1"/>
        <end position="38"/>
    </location>
</feature>
<dbReference type="InterPro" id="IPR023416">
    <property type="entry name" value="Transthyretin/HIU_hydrolase_d"/>
</dbReference>
<dbReference type="GO" id="GO:0006144">
    <property type="term" value="P:purine nucleobase metabolic process"/>
    <property type="evidence" value="ECO:0007669"/>
    <property type="project" value="TreeGrafter"/>
</dbReference>
<evidence type="ECO:0000313" key="3">
    <source>
        <dbReference type="EMBL" id="OKH94094.1"/>
    </source>
</evidence>